<keyword evidence="2" id="KW-0732">Signal</keyword>
<reference evidence="4" key="1">
    <citation type="journal article" date="2010" name="PLoS Negl. Trop. Dis.">
        <title>The genome sequence of Trypanosoma brucei gambiense, causative agent of chronic human african trypanosomiasis.</title>
        <authorList>
            <person name="Jackson A.P."/>
            <person name="Sanders M."/>
            <person name="Berry A."/>
            <person name="McQuillan J."/>
            <person name="Aslett M.A."/>
            <person name="Quail M.A."/>
            <person name="Chukualim B."/>
            <person name="Capewell P."/>
            <person name="MacLeod A."/>
            <person name="Melville S.E."/>
            <person name="Gibson W."/>
            <person name="Barry J.D."/>
            <person name="Berriman M."/>
            <person name="Hertz-Fowler C."/>
        </authorList>
    </citation>
    <scope>NUCLEOTIDE SEQUENCE [LARGE SCALE GENOMIC DNA]</scope>
    <source>
        <strain evidence="4">MHOM/CI/86/DAL972</strain>
    </source>
</reference>
<dbReference type="EMBL" id="FN554970">
    <property type="protein sequence ID" value="CBH12739.1"/>
    <property type="molecule type" value="Genomic_DNA"/>
</dbReference>
<feature type="signal peptide" evidence="2">
    <location>
        <begin position="1"/>
        <end position="37"/>
    </location>
</feature>
<evidence type="ECO:0000313" key="3">
    <source>
        <dbReference type="EMBL" id="CBH12739.1"/>
    </source>
</evidence>
<keyword evidence="1" id="KW-0472">Membrane</keyword>
<evidence type="ECO:0008006" key="5">
    <source>
        <dbReference type="Google" id="ProtNLM"/>
    </source>
</evidence>
<evidence type="ECO:0000256" key="1">
    <source>
        <dbReference type="SAM" id="Phobius"/>
    </source>
</evidence>
<feature type="chain" id="PRO_5003005466" description="T. brucei spp.-specific protein" evidence="2">
    <location>
        <begin position="38"/>
        <end position="114"/>
    </location>
</feature>
<keyword evidence="1" id="KW-1133">Transmembrane helix</keyword>
<name>C9ZTK4_TRYB9</name>
<keyword evidence="1" id="KW-0812">Transmembrane</keyword>
<dbReference type="GeneID" id="23862904"/>
<dbReference type="Proteomes" id="UP000002316">
    <property type="component" value="Chromosome 7"/>
</dbReference>
<evidence type="ECO:0000313" key="4">
    <source>
        <dbReference type="Proteomes" id="UP000002316"/>
    </source>
</evidence>
<gene>
    <name evidence="3" type="ORF">TbgDal_VII6320</name>
</gene>
<feature type="transmembrane region" description="Helical" evidence="1">
    <location>
        <begin position="45"/>
        <end position="61"/>
    </location>
</feature>
<organism evidence="3 4">
    <name type="scientific">Trypanosoma brucei gambiense (strain MHOM/CI/86/DAL972)</name>
    <dbReference type="NCBI Taxonomy" id="679716"/>
    <lineage>
        <taxon>Eukaryota</taxon>
        <taxon>Discoba</taxon>
        <taxon>Euglenozoa</taxon>
        <taxon>Kinetoplastea</taxon>
        <taxon>Metakinetoplastina</taxon>
        <taxon>Trypanosomatida</taxon>
        <taxon>Trypanosomatidae</taxon>
        <taxon>Trypanosoma</taxon>
    </lineage>
</organism>
<protein>
    <recommendedName>
        <fullName evidence="5">T. brucei spp.-specific protein</fullName>
    </recommendedName>
</protein>
<evidence type="ECO:0000256" key="2">
    <source>
        <dbReference type="SAM" id="SignalP"/>
    </source>
</evidence>
<proteinExistence type="predicted"/>
<dbReference type="KEGG" id="tbg:TbgDal_VII6320"/>
<dbReference type="AlphaFoldDB" id="C9ZTK4"/>
<dbReference type="RefSeq" id="XP_011775019.1">
    <property type="nucleotide sequence ID" value="XM_011776717.1"/>
</dbReference>
<accession>C9ZTK4</accession>
<sequence>MKTHLCFSGVMKPKKNLLPTCFGNLLFFLLFPLLCDAADCRQQYIYIYIYVYLVILVYAGLDSQSNAENLSCGYDVRSGKPKQKKQTTTKRKRELCESKVRPILQIAHWYHRRV</sequence>